<dbReference type="OrthoDB" id="6286573at2"/>
<dbReference type="InterPro" id="IPR000160">
    <property type="entry name" value="GGDEF_dom"/>
</dbReference>
<reference evidence="4 5" key="1">
    <citation type="submission" date="2016-10" db="EMBL/GenBank/DDBJ databases">
        <authorList>
            <person name="de Groot N.N."/>
        </authorList>
    </citation>
    <scope>NUCLEOTIDE SEQUENCE [LARGE SCALE GENOMIC DNA]</scope>
    <source>
        <strain evidence="4 5">DSM 6059</strain>
    </source>
</reference>
<dbReference type="PANTHER" id="PTHR33121">
    <property type="entry name" value="CYCLIC DI-GMP PHOSPHODIESTERASE PDEF"/>
    <property type="match status" value="1"/>
</dbReference>
<dbReference type="InterPro" id="IPR001633">
    <property type="entry name" value="EAL_dom"/>
</dbReference>
<keyword evidence="1" id="KW-0812">Transmembrane</keyword>
<dbReference type="Gene3D" id="3.30.70.270">
    <property type="match status" value="1"/>
</dbReference>
<keyword evidence="1" id="KW-0472">Membrane</keyword>
<organism evidence="4 5">
    <name type="scientific">Pseudoalteromonas denitrificans DSM 6059</name>
    <dbReference type="NCBI Taxonomy" id="1123010"/>
    <lineage>
        <taxon>Bacteria</taxon>
        <taxon>Pseudomonadati</taxon>
        <taxon>Pseudomonadota</taxon>
        <taxon>Gammaproteobacteria</taxon>
        <taxon>Alteromonadales</taxon>
        <taxon>Pseudoalteromonadaceae</taxon>
        <taxon>Pseudoalteromonas</taxon>
    </lineage>
</organism>
<protein>
    <submittedName>
        <fullName evidence="4">Diguanylate cyclase/phosphodiesterase</fullName>
    </submittedName>
</protein>
<evidence type="ECO:0000259" key="2">
    <source>
        <dbReference type="PROSITE" id="PS50883"/>
    </source>
</evidence>
<evidence type="ECO:0000313" key="5">
    <source>
        <dbReference type="Proteomes" id="UP000198862"/>
    </source>
</evidence>
<dbReference type="CDD" id="cd01948">
    <property type="entry name" value="EAL"/>
    <property type="match status" value="1"/>
</dbReference>
<dbReference type="SUPFAM" id="SSF55073">
    <property type="entry name" value="Nucleotide cyclase"/>
    <property type="match status" value="1"/>
</dbReference>
<dbReference type="InterPro" id="IPR050706">
    <property type="entry name" value="Cyclic-di-GMP_PDE-like"/>
</dbReference>
<dbReference type="InterPro" id="IPR029787">
    <property type="entry name" value="Nucleotide_cyclase"/>
</dbReference>
<name>A0A1I1PF76_9GAMM</name>
<dbReference type="EMBL" id="FOLO01000031">
    <property type="protein sequence ID" value="SFD08474.1"/>
    <property type="molecule type" value="Genomic_DNA"/>
</dbReference>
<evidence type="ECO:0000259" key="3">
    <source>
        <dbReference type="PROSITE" id="PS50887"/>
    </source>
</evidence>
<dbReference type="InterPro" id="IPR043128">
    <property type="entry name" value="Rev_trsase/Diguanyl_cyclase"/>
</dbReference>
<dbReference type="SMART" id="SM00267">
    <property type="entry name" value="GGDEF"/>
    <property type="match status" value="1"/>
</dbReference>
<accession>A0A1I1PF76</accession>
<dbReference type="GO" id="GO:0071111">
    <property type="term" value="F:cyclic-guanylate-specific phosphodiesterase activity"/>
    <property type="evidence" value="ECO:0007669"/>
    <property type="project" value="InterPro"/>
</dbReference>
<sequence length="608" mass="68608">MYRFSILFILAMIFYAPITYASTTSVTGHLNSFFAGMVFLALFLCMQITQVITHRLLNLASAITALLFLSFDSIWLLFVFLSLNLIHIIYLCSLSFKNVKIKIGVFCILGLVVSLSALVWISVIPLSSFSLISVVLLLSQSNVITQLNFQNNETTNIRQLYTHNGTQGLLLPDRALLKQAFSNWRKQGHEECLFVLLKFDGLIEINQRLGHEFGDILLTQVATRIKNQLHHDDLITMLEQNDEKIKLAHISSVDFVFIIGNGKHQHLHEKLIHQIQAATEQASVIKGHSHSVSLKASFAQGDKNATIESLIENTYLAIDSVQYEGERIAQYQPHMSLEQQQQLTIIGELAALNFDEAFELYFHPIIVLETNKVEFVELLLRWKHPDKGVLNAAFFVNEIRLAGLAYDVAIWVFEKAAEIALALKCQNIKIPVSINLFGAELLQDEFIEKVDLILKEHNLTTQDIIIECPANILTNFDDSGSMMLKRLKSIGFPICLDDVGASPLSLSNLSHLPLSYIKIDEHLIKELSRNVNARTLLGGIIDMGNNLQTRVICEGIESEQLLEFIGAFNCYGAQGYVFTRPLHSEGLSSWLTQWQKKLDDNIIPYHLD</sequence>
<dbReference type="PANTHER" id="PTHR33121:SF70">
    <property type="entry name" value="SIGNALING PROTEIN YKOW"/>
    <property type="match status" value="1"/>
</dbReference>
<keyword evidence="5" id="KW-1185">Reference proteome</keyword>
<dbReference type="Pfam" id="PF00563">
    <property type="entry name" value="EAL"/>
    <property type="match status" value="1"/>
</dbReference>
<dbReference type="InterPro" id="IPR035919">
    <property type="entry name" value="EAL_sf"/>
</dbReference>
<evidence type="ECO:0000313" key="4">
    <source>
        <dbReference type="EMBL" id="SFD08474.1"/>
    </source>
</evidence>
<keyword evidence="1" id="KW-1133">Transmembrane helix</keyword>
<proteinExistence type="predicted"/>
<evidence type="ECO:0000256" key="1">
    <source>
        <dbReference type="SAM" id="Phobius"/>
    </source>
</evidence>
<dbReference type="SMART" id="SM00052">
    <property type="entry name" value="EAL"/>
    <property type="match status" value="1"/>
</dbReference>
<feature type="domain" description="EAL" evidence="2">
    <location>
        <begin position="338"/>
        <end position="595"/>
    </location>
</feature>
<dbReference type="AlphaFoldDB" id="A0A1I1PF76"/>
<gene>
    <name evidence="4" type="ORF">SAMN02745724_03430</name>
</gene>
<dbReference type="PROSITE" id="PS50887">
    <property type="entry name" value="GGDEF"/>
    <property type="match status" value="1"/>
</dbReference>
<dbReference type="Gene3D" id="3.20.20.450">
    <property type="entry name" value="EAL domain"/>
    <property type="match status" value="1"/>
</dbReference>
<dbReference type="Proteomes" id="UP000198862">
    <property type="component" value="Unassembled WGS sequence"/>
</dbReference>
<dbReference type="Pfam" id="PF00990">
    <property type="entry name" value="GGDEF"/>
    <property type="match status" value="1"/>
</dbReference>
<feature type="transmembrane region" description="Helical" evidence="1">
    <location>
        <begin position="31"/>
        <end position="49"/>
    </location>
</feature>
<dbReference type="RefSeq" id="WP_091987074.1">
    <property type="nucleotide sequence ID" value="NZ_FOLO01000031.1"/>
</dbReference>
<dbReference type="STRING" id="1123010.SAMN02745724_03430"/>
<dbReference type="PROSITE" id="PS50883">
    <property type="entry name" value="EAL"/>
    <property type="match status" value="1"/>
</dbReference>
<feature type="transmembrane region" description="Helical" evidence="1">
    <location>
        <begin position="77"/>
        <end position="96"/>
    </location>
</feature>
<feature type="transmembrane region" description="Helical" evidence="1">
    <location>
        <begin position="103"/>
        <end position="123"/>
    </location>
</feature>
<feature type="domain" description="GGDEF" evidence="3">
    <location>
        <begin position="190"/>
        <end position="333"/>
    </location>
</feature>
<dbReference type="SUPFAM" id="SSF141868">
    <property type="entry name" value="EAL domain-like"/>
    <property type="match status" value="1"/>
</dbReference>